<protein>
    <submittedName>
        <fullName evidence="3">WASH-7_N domain-containing protein</fullName>
    </submittedName>
</protein>
<keyword evidence="2" id="KW-1185">Reference proteome</keyword>
<reference evidence="3" key="2">
    <citation type="submission" date="2019-09" db="UniProtKB">
        <authorList>
            <consortium name="WormBaseParasite"/>
        </authorList>
    </citation>
    <scope>IDENTIFICATION</scope>
</reference>
<sequence>MENYWSHYRGQVDDLKSKIARISRLSAILNSGLVNLNGAVTCIANSRFVEQRLGEDESPKILPSDQVMVCIVEVFTHLTSLYPVYHRTVPAMGELTPLPH</sequence>
<dbReference type="EMBL" id="UZAH01028215">
    <property type="protein sequence ID" value="VDO98540.1"/>
    <property type="molecule type" value="Genomic_DNA"/>
</dbReference>
<gene>
    <name evidence="1" type="ORF">HPBE_LOCUS14118</name>
</gene>
<evidence type="ECO:0000313" key="2">
    <source>
        <dbReference type="Proteomes" id="UP000050761"/>
    </source>
</evidence>
<dbReference type="Proteomes" id="UP000050761">
    <property type="component" value="Unassembled WGS sequence"/>
</dbReference>
<organism evidence="2 3">
    <name type="scientific">Heligmosomoides polygyrus</name>
    <name type="common">Parasitic roundworm</name>
    <dbReference type="NCBI Taxonomy" id="6339"/>
    <lineage>
        <taxon>Eukaryota</taxon>
        <taxon>Metazoa</taxon>
        <taxon>Ecdysozoa</taxon>
        <taxon>Nematoda</taxon>
        <taxon>Chromadorea</taxon>
        <taxon>Rhabditida</taxon>
        <taxon>Rhabditina</taxon>
        <taxon>Rhabditomorpha</taxon>
        <taxon>Strongyloidea</taxon>
        <taxon>Heligmosomidae</taxon>
        <taxon>Heligmosomoides</taxon>
    </lineage>
</organism>
<name>A0A183FZE9_HELPZ</name>
<dbReference type="OrthoDB" id="10594811at2759"/>
<dbReference type="AlphaFoldDB" id="A0A183FZE9"/>
<dbReference type="WBParaSite" id="HPBE_0001411701-mRNA-1">
    <property type="protein sequence ID" value="HPBE_0001411701-mRNA-1"/>
    <property type="gene ID" value="HPBE_0001411701"/>
</dbReference>
<evidence type="ECO:0000313" key="3">
    <source>
        <dbReference type="WBParaSite" id="HPBE_0001411701-mRNA-1"/>
    </source>
</evidence>
<evidence type="ECO:0000313" key="1">
    <source>
        <dbReference type="EMBL" id="VDO98540.1"/>
    </source>
</evidence>
<accession>A0A3P7ZFM7</accession>
<reference evidence="1 2" key="1">
    <citation type="submission" date="2018-11" db="EMBL/GenBank/DDBJ databases">
        <authorList>
            <consortium name="Pathogen Informatics"/>
        </authorList>
    </citation>
    <scope>NUCLEOTIDE SEQUENCE [LARGE SCALE GENOMIC DNA]</scope>
</reference>
<accession>A0A183FZE9</accession>
<proteinExistence type="predicted"/>